<evidence type="ECO:0000313" key="3">
    <source>
        <dbReference type="Proteomes" id="UP000825051"/>
    </source>
</evidence>
<keyword evidence="3" id="KW-1185">Reference proteome</keyword>
<evidence type="ECO:0000256" key="1">
    <source>
        <dbReference type="SAM" id="Phobius"/>
    </source>
</evidence>
<keyword evidence="1" id="KW-1133">Transmembrane helix</keyword>
<dbReference type="RefSeq" id="WP_220163696.1">
    <property type="nucleotide sequence ID" value="NZ_CP080507.1"/>
</dbReference>
<dbReference type="Proteomes" id="UP000825051">
    <property type="component" value="Chromosome"/>
</dbReference>
<sequence>MANGDEIGGGTLDSVRRLGQSVLGLLQTRVELVAVELQEQRLRTIDSLVWLAAAMGLAIAAVLVVVGALALWLWQTAGYAGLAGLAVVTAIGAGFLFWHLRRRILHGPQPFEATVEEFRKDLACLRREE</sequence>
<dbReference type="Pfam" id="PF07332">
    <property type="entry name" value="Phage_holin_3_6"/>
    <property type="match status" value="1"/>
</dbReference>
<feature type="transmembrane region" description="Helical" evidence="1">
    <location>
        <begin position="48"/>
        <end position="73"/>
    </location>
</feature>
<accession>A0A8F9XLV2</accession>
<protein>
    <submittedName>
        <fullName evidence="2">Phage holin family protein</fullName>
    </submittedName>
</protein>
<organism evidence="2 3">
    <name type="scientific">Horticoccus luteus</name>
    <dbReference type="NCBI Taxonomy" id="2862869"/>
    <lineage>
        <taxon>Bacteria</taxon>
        <taxon>Pseudomonadati</taxon>
        <taxon>Verrucomicrobiota</taxon>
        <taxon>Opitutia</taxon>
        <taxon>Opitutales</taxon>
        <taxon>Opitutaceae</taxon>
        <taxon>Horticoccus</taxon>
    </lineage>
</organism>
<dbReference type="AlphaFoldDB" id="A0A8F9XLV2"/>
<name>A0A8F9XLV2_9BACT</name>
<feature type="transmembrane region" description="Helical" evidence="1">
    <location>
        <begin position="79"/>
        <end position="100"/>
    </location>
</feature>
<reference evidence="2" key="1">
    <citation type="submission" date="2021-08" db="EMBL/GenBank/DDBJ databases">
        <title>Genome of a novel bacterium of the phylum Verrucomicrobia, Oleiharenicola sp. KSB-15.</title>
        <authorList>
            <person name="Chung J.-H."/>
            <person name="Ahn J.-H."/>
            <person name="Yoon Y."/>
            <person name="Kim D.-Y."/>
            <person name="An S.-H."/>
            <person name="Park I."/>
            <person name="Yeon J."/>
        </authorList>
    </citation>
    <scope>NUCLEOTIDE SEQUENCE</scope>
    <source>
        <strain evidence="2">KSB-15</strain>
    </source>
</reference>
<dbReference type="KEGG" id="ole:K0B96_03000"/>
<dbReference type="InterPro" id="IPR009937">
    <property type="entry name" value="Phage_holin_3_6"/>
</dbReference>
<keyword evidence="1" id="KW-0812">Transmembrane</keyword>
<keyword evidence="1" id="KW-0472">Membrane</keyword>
<proteinExistence type="predicted"/>
<gene>
    <name evidence="2" type="ORF">K0B96_03000</name>
</gene>
<evidence type="ECO:0000313" key="2">
    <source>
        <dbReference type="EMBL" id="QYM79601.1"/>
    </source>
</evidence>
<dbReference type="EMBL" id="CP080507">
    <property type="protein sequence ID" value="QYM79601.1"/>
    <property type="molecule type" value="Genomic_DNA"/>
</dbReference>